<dbReference type="Proteomes" id="UP000006798">
    <property type="component" value="Plasmid pBB2"/>
</dbReference>
<sequence>MKEIDLGSRPRDERAFAAPGEQYYRELATIAALAYRRMLDRVFWHPPADVLRFEVRAIPASNGTEYTVTAILDGIGEVWFDYDSLPARWDSIAVFEVSWSLSQLHAAEHGMECVSFEKPGGRPGNELMPDYSSTQDPAEAARDRWKVLNRLRKATERLG</sequence>
<gene>
    <name evidence="1" type="ordered locus">CNE_BB2p03610</name>
</gene>
<evidence type="ECO:0000313" key="1">
    <source>
        <dbReference type="EMBL" id="AEI83156.1"/>
    </source>
</evidence>
<organism evidence="1 2">
    <name type="scientific">Cupriavidus necator (strain ATCC 43291 / DSM 13513 / CCUG 52238 / LMG 8453 / N-1)</name>
    <name type="common">Ralstonia eutropha</name>
    <dbReference type="NCBI Taxonomy" id="1042878"/>
    <lineage>
        <taxon>Bacteria</taxon>
        <taxon>Pseudomonadati</taxon>
        <taxon>Pseudomonadota</taxon>
        <taxon>Betaproteobacteria</taxon>
        <taxon>Burkholderiales</taxon>
        <taxon>Burkholderiaceae</taxon>
        <taxon>Cupriavidus</taxon>
    </lineage>
</organism>
<dbReference type="KEGG" id="cnc:CNE_BB2p03610"/>
<reference evidence="1 2" key="1">
    <citation type="journal article" date="2011" name="J. Bacteriol.">
        <title>Complete genome sequence of the type strain Cupriavidus necator N-1.</title>
        <authorList>
            <person name="Poehlein A."/>
            <person name="Kusian B."/>
            <person name="Friedrich B."/>
            <person name="Daniel R."/>
            <person name="Bowien B."/>
        </authorList>
    </citation>
    <scope>NUCLEOTIDE SEQUENCE [LARGE SCALE GENOMIC DNA]</scope>
    <source>
        <strain evidence="2">ATCC 43291 / DSM 13513 / CCUG 52238 / LMG 8453 / N-1</strain>
        <plasmid evidence="1 2">pBB2</plasmid>
    </source>
</reference>
<accession>F8GY32</accession>
<name>F8GY32_CUPNN</name>
<evidence type="ECO:0000313" key="2">
    <source>
        <dbReference type="Proteomes" id="UP000006798"/>
    </source>
</evidence>
<dbReference type="HOGENOM" id="CLU_106297_0_0_4"/>
<dbReference type="EMBL" id="CP002880">
    <property type="protein sequence ID" value="AEI83156.1"/>
    <property type="molecule type" value="Genomic_DNA"/>
</dbReference>
<keyword evidence="1" id="KW-0614">Plasmid</keyword>
<proteinExistence type="predicted"/>
<protein>
    <submittedName>
        <fullName evidence="1">Uncharacterized protein</fullName>
    </submittedName>
</protein>
<dbReference type="RefSeq" id="WP_013954439.1">
    <property type="nucleotide sequence ID" value="NC_015724.1"/>
</dbReference>
<geneLocation type="plasmid" evidence="1 2">
    <name>pBB2</name>
</geneLocation>
<dbReference type="AlphaFoldDB" id="F8GY32"/>
<dbReference type="GeneID" id="34307516"/>